<dbReference type="PRINTS" id="PR00080">
    <property type="entry name" value="SDRFAMILY"/>
</dbReference>
<dbReference type="Proteomes" id="UP000005573">
    <property type="component" value="Unassembled WGS sequence"/>
</dbReference>
<dbReference type="EMBL" id="AEPY01000003">
    <property type="protein sequence ID" value="EFU80795.1"/>
    <property type="molecule type" value="Genomic_DNA"/>
</dbReference>
<dbReference type="PRINTS" id="PR00081">
    <property type="entry name" value="GDHRDH"/>
</dbReference>
<dbReference type="SUPFAM" id="SSF51735">
    <property type="entry name" value="NAD(P)-binding Rossmann-fold domains"/>
    <property type="match status" value="1"/>
</dbReference>
<evidence type="ECO:0000256" key="7">
    <source>
        <dbReference type="ARBA" id="ARBA00023098"/>
    </source>
</evidence>
<name>E6LWW7_9ACTO</name>
<dbReference type="InterPro" id="IPR002347">
    <property type="entry name" value="SDR_fam"/>
</dbReference>
<dbReference type="CDD" id="cd05339">
    <property type="entry name" value="17beta-HSDXI-like_SDR_c"/>
    <property type="match status" value="1"/>
</dbReference>
<dbReference type="PANTHER" id="PTHR24322">
    <property type="entry name" value="PKSB"/>
    <property type="match status" value="1"/>
</dbReference>
<evidence type="ECO:0000256" key="6">
    <source>
        <dbReference type="ARBA" id="ARBA00023002"/>
    </source>
</evidence>
<evidence type="ECO:0000313" key="11">
    <source>
        <dbReference type="Proteomes" id="UP000005573"/>
    </source>
</evidence>
<gene>
    <name evidence="10" type="ORF">HMPREF0388_0514</name>
</gene>
<evidence type="ECO:0000256" key="1">
    <source>
        <dbReference type="ARBA" id="ARBA00004141"/>
    </source>
</evidence>
<dbReference type="InterPro" id="IPR020904">
    <property type="entry name" value="Sc_DH/Rdtase_CS"/>
</dbReference>
<protein>
    <submittedName>
        <fullName evidence="10">Oxidoreductase, short chain dehydrogenase/reductase family protein</fullName>
    </submittedName>
</protein>
<dbReference type="FunFam" id="3.40.50.720:FF:000131">
    <property type="entry name" value="Short-chain dehydrogenase/reductase 3"/>
    <property type="match status" value="1"/>
</dbReference>
<comment type="subcellular location">
    <subcellularLocation>
        <location evidence="1">Membrane</location>
        <topology evidence="1">Multi-pass membrane protein</topology>
    </subcellularLocation>
</comment>
<keyword evidence="8" id="KW-0472">Membrane</keyword>
<keyword evidence="3" id="KW-0812">Transmembrane</keyword>
<keyword evidence="6" id="KW-0560">Oxidoreductase</keyword>
<dbReference type="PANTHER" id="PTHR24322:SF736">
    <property type="entry name" value="RETINOL DEHYDROGENASE 10"/>
    <property type="match status" value="1"/>
</dbReference>
<dbReference type="HOGENOM" id="CLU_010194_2_5_11"/>
<evidence type="ECO:0000256" key="3">
    <source>
        <dbReference type="ARBA" id="ARBA00022692"/>
    </source>
</evidence>
<dbReference type="PROSITE" id="PS00061">
    <property type="entry name" value="ADH_SHORT"/>
    <property type="match status" value="1"/>
</dbReference>
<dbReference type="GO" id="GO:0016020">
    <property type="term" value="C:membrane"/>
    <property type="evidence" value="ECO:0007669"/>
    <property type="project" value="UniProtKB-SubCell"/>
</dbReference>
<dbReference type="Pfam" id="PF00106">
    <property type="entry name" value="adh_short"/>
    <property type="match status" value="1"/>
</dbReference>
<organism evidence="10 11">
    <name type="scientific">Mobiluncus curtisii ATCC 51333</name>
    <dbReference type="NCBI Taxonomy" id="887326"/>
    <lineage>
        <taxon>Bacteria</taxon>
        <taxon>Bacillati</taxon>
        <taxon>Actinomycetota</taxon>
        <taxon>Actinomycetes</taxon>
        <taxon>Actinomycetales</taxon>
        <taxon>Actinomycetaceae</taxon>
        <taxon>Mobiluncus</taxon>
    </lineage>
</organism>
<keyword evidence="4" id="KW-0521">NADP</keyword>
<evidence type="ECO:0000313" key="10">
    <source>
        <dbReference type="EMBL" id="EFU80795.1"/>
    </source>
</evidence>
<dbReference type="Gene3D" id="3.40.50.720">
    <property type="entry name" value="NAD(P)-binding Rossmann-like Domain"/>
    <property type="match status" value="1"/>
</dbReference>
<dbReference type="GO" id="GO:0006066">
    <property type="term" value="P:alcohol metabolic process"/>
    <property type="evidence" value="ECO:0007669"/>
    <property type="project" value="UniProtKB-ARBA"/>
</dbReference>
<evidence type="ECO:0000256" key="9">
    <source>
        <dbReference type="RuleBase" id="RU000363"/>
    </source>
</evidence>
<dbReference type="GO" id="GO:0016616">
    <property type="term" value="F:oxidoreductase activity, acting on the CH-OH group of donors, NAD or NADP as acceptor"/>
    <property type="evidence" value="ECO:0007669"/>
    <property type="project" value="UniProtKB-ARBA"/>
</dbReference>
<evidence type="ECO:0000256" key="5">
    <source>
        <dbReference type="ARBA" id="ARBA00022989"/>
    </source>
</evidence>
<dbReference type="InterPro" id="IPR036291">
    <property type="entry name" value="NAD(P)-bd_dom_sf"/>
</dbReference>
<evidence type="ECO:0000256" key="8">
    <source>
        <dbReference type="ARBA" id="ARBA00023136"/>
    </source>
</evidence>
<reference evidence="10 11" key="1">
    <citation type="submission" date="2010-12" db="EMBL/GenBank/DDBJ databases">
        <authorList>
            <person name="Muzny D."/>
            <person name="Qin X."/>
            <person name="Deng J."/>
            <person name="Jiang H."/>
            <person name="Liu Y."/>
            <person name="Qu J."/>
            <person name="Song X.-Z."/>
            <person name="Zhang L."/>
            <person name="Thornton R."/>
            <person name="Coyle M."/>
            <person name="Francisco L."/>
            <person name="Jackson L."/>
            <person name="Javaid M."/>
            <person name="Korchina V."/>
            <person name="Kovar C."/>
            <person name="Mata R."/>
            <person name="Mathew T."/>
            <person name="Ngo R."/>
            <person name="Nguyen L."/>
            <person name="Nguyen N."/>
            <person name="Okwuonu G."/>
            <person name="Ongeri F."/>
            <person name="Pham C."/>
            <person name="Simmons D."/>
            <person name="Wilczek-Boney K."/>
            <person name="Hale W."/>
            <person name="Jakkamsetti A."/>
            <person name="Pham P."/>
            <person name="Ruth R."/>
            <person name="San Lucas F."/>
            <person name="Warren J."/>
            <person name="Zhang J."/>
            <person name="Zhao Z."/>
            <person name="Zhou C."/>
            <person name="Zhu D."/>
            <person name="Lee S."/>
            <person name="Bess C."/>
            <person name="Blankenburg K."/>
            <person name="Forbes L."/>
            <person name="Fu Q."/>
            <person name="Gubbala S."/>
            <person name="Hirani K."/>
            <person name="Jayaseelan J.C."/>
            <person name="Lara F."/>
            <person name="Munidasa M."/>
            <person name="Palculict T."/>
            <person name="Patil S."/>
            <person name="Pu L.-L."/>
            <person name="Saada N."/>
            <person name="Tang L."/>
            <person name="Weissenberger G."/>
            <person name="Zhu Y."/>
            <person name="Hemphill L."/>
            <person name="Shang Y."/>
            <person name="Youmans B."/>
            <person name="Ayvaz T."/>
            <person name="Ross M."/>
            <person name="Santibanez J."/>
            <person name="Aqrawi P."/>
            <person name="Gross S."/>
            <person name="Joshi V."/>
            <person name="Fowler G."/>
            <person name="Nazareth L."/>
            <person name="Reid J."/>
            <person name="Worley K."/>
            <person name="Petrosino J."/>
            <person name="Highlander S."/>
            <person name="Gibbs R."/>
        </authorList>
    </citation>
    <scope>NUCLEOTIDE SEQUENCE [LARGE SCALE GENOMIC DNA]</scope>
    <source>
        <strain evidence="10 11">ATCC 51333</strain>
    </source>
</reference>
<comment type="similarity">
    <text evidence="2 9">Belongs to the short-chain dehydrogenases/reductases (SDR) family.</text>
</comment>
<sequence length="295" mass="31880">MNLCRKAIEMLFFKPYRAPVKGAVVLITGAGSGIGRLMAIEAARRGARAVIVWDMNAQAGAETAGLAEAAATAPQFRAGSFHVDVTDATAVHEAANQTLDEFARVDILINNAGIVTGKPLLETTDSEVQRSFAVNTIAHYRTVREFLPGMIARDRGSVVTIASAAGLVGVPRQCDYNGSKFGAVGFAQSMREELRHMRSHVHTLLYCPYYISTGMFDGVKTKFPLVLPILTPEKVATQVLDAIDRGTQFKVHPPIVRLVQILQAFPVPFMDAMVELFGVADTMNGFRGRAGDATK</sequence>
<evidence type="ECO:0000256" key="4">
    <source>
        <dbReference type="ARBA" id="ARBA00022857"/>
    </source>
</evidence>
<evidence type="ECO:0000256" key="2">
    <source>
        <dbReference type="ARBA" id="ARBA00006484"/>
    </source>
</evidence>
<proteinExistence type="inferred from homology"/>
<comment type="caution">
    <text evidence="10">The sequence shown here is derived from an EMBL/GenBank/DDBJ whole genome shotgun (WGS) entry which is preliminary data.</text>
</comment>
<dbReference type="GO" id="GO:0042445">
    <property type="term" value="P:hormone metabolic process"/>
    <property type="evidence" value="ECO:0007669"/>
    <property type="project" value="UniProtKB-ARBA"/>
</dbReference>
<dbReference type="AlphaFoldDB" id="E6LWW7"/>
<keyword evidence="7" id="KW-0443">Lipid metabolism</keyword>
<dbReference type="GO" id="GO:0006720">
    <property type="term" value="P:isoprenoid metabolic process"/>
    <property type="evidence" value="ECO:0007669"/>
    <property type="project" value="UniProtKB-ARBA"/>
</dbReference>
<keyword evidence="5" id="KW-1133">Transmembrane helix</keyword>
<accession>E6LWW7</accession>